<sequence length="216" mass="22960">MSPVHRSRRLLAVCTILASTIALAPVTPSAAHGSGVEYLYSPSDPYLDRRVQEVTDTSDVLLAVQWRPTVGGTVTGIRICLDLTPQQVNSRLPLTGSLWTAGGEKLVTGAASEGIQYAAPCFYKVSTSPTHVDAGQTYVVGFWLRGGQYSYVPNGFDEERSTTGHLVAPSNADSTVGAGNGLYVYNSDFGGGAAFPTESWQNSDYLVSPAFTPDPH</sequence>
<reference evidence="3" key="1">
    <citation type="submission" date="2021-01" db="EMBL/GenBank/DDBJ databases">
        <title>Whole genome shotgun sequence of Virgisporangium aurantiacum NBRC 16421.</title>
        <authorList>
            <person name="Komaki H."/>
            <person name="Tamura T."/>
        </authorList>
    </citation>
    <scope>NUCLEOTIDE SEQUENCE</scope>
    <source>
        <strain evidence="3">NBRC 16421</strain>
    </source>
</reference>
<keyword evidence="1" id="KW-0732">Signal</keyword>
<organism evidence="3 4">
    <name type="scientific">Virgisporangium aurantiacum</name>
    <dbReference type="NCBI Taxonomy" id="175570"/>
    <lineage>
        <taxon>Bacteria</taxon>
        <taxon>Bacillati</taxon>
        <taxon>Actinomycetota</taxon>
        <taxon>Actinomycetes</taxon>
        <taxon>Micromonosporales</taxon>
        <taxon>Micromonosporaceae</taxon>
        <taxon>Virgisporangium</taxon>
    </lineage>
</organism>
<dbReference type="Pfam" id="PF13313">
    <property type="entry name" value="DUF4082"/>
    <property type="match status" value="1"/>
</dbReference>
<feature type="signal peptide" evidence="1">
    <location>
        <begin position="1"/>
        <end position="24"/>
    </location>
</feature>
<name>A0A8J3YZX7_9ACTN</name>
<feature type="chain" id="PRO_5038384988" description="DUF4082 domain-containing protein" evidence="1">
    <location>
        <begin position="25"/>
        <end position="216"/>
    </location>
</feature>
<keyword evidence="4" id="KW-1185">Reference proteome</keyword>
<dbReference type="RefSeq" id="WP_203990324.1">
    <property type="nucleotide sequence ID" value="NZ_BOPG01000012.1"/>
</dbReference>
<evidence type="ECO:0000313" key="3">
    <source>
        <dbReference type="EMBL" id="GIJ54749.1"/>
    </source>
</evidence>
<accession>A0A8J3YZX7</accession>
<comment type="caution">
    <text evidence="3">The sequence shown here is derived from an EMBL/GenBank/DDBJ whole genome shotgun (WGS) entry which is preliminary data.</text>
</comment>
<dbReference type="Proteomes" id="UP000612585">
    <property type="component" value="Unassembled WGS sequence"/>
</dbReference>
<feature type="domain" description="DUF4082" evidence="2">
    <location>
        <begin position="52"/>
        <end position="207"/>
    </location>
</feature>
<evidence type="ECO:0000313" key="4">
    <source>
        <dbReference type="Proteomes" id="UP000612585"/>
    </source>
</evidence>
<proteinExistence type="predicted"/>
<gene>
    <name evidence="3" type="ORF">Vau01_022650</name>
</gene>
<dbReference type="AlphaFoldDB" id="A0A8J3YZX7"/>
<protein>
    <recommendedName>
        <fullName evidence="2">DUF4082 domain-containing protein</fullName>
    </recommendedName>
</protein>
<evidence type="ECO:0000256" key="1">
    <source>
        <dbReference type="SAM" id="SignalP"/>
    </source>
</evidence>
<dbReference type="EMBL" id="BOPG01000012">
    <property type="protein sequence ID" value="GIJ54749.1"/>
    <property type="molecule type" value="Genomic_DNA"/>
</dbReference>
<dbReference type="InterPro" id="IPR025141">
    <property type="entry name" value="DUF4082"/>
</dbReference>
<evidence type="ECO:0000259" key="2">
    <source>
        <dbReference type="Pfam" id="PF13313"/>
    </source>
</evidence>